<dbReference type="STRING" id="650164.K5WG34"/>
<accession>K5WG34</accession>
<dbReference type="GeneID" id="18919197"/>
<dbReference type="Proteomes" id="UP000008370">
    <property type="component" value="Unassembled WGS sequence"/>
</dbReference>
<reference evidence="2 3" key="1">
    <citation type="journal article" date="2012" name="BMC Genomics">
        <title>Comparative genomics of the white-rot fungi, Phanerochaete carnosa and P. chrysosporium, to elucidate the genetic basis of the distinct wood types they colonize.</title>
        <authorList>
            <person name="Suzuki H."/>
            <person name="MacDonald J."/>
            <person name="Syed K."/>
            <person name="Salamov A."/>
            <person name="Hori C."/>
            <person name="Aerts A."/>
            <person name="Henrissat B."/>
            <person name="Wiebenga A."/>
            <person name="vanKuyk P.A."/>
            <person name="Barry K."/>
            <person name="Lindquist E."/>
            <person name="LaButti K."/>
            <person name="Lapidus A."/>
            <person name="Lucas S."/>
            <person name="Coutinho P."/>
            <person name="Gong Y."/>
            <person name="Samejima M."/>
            <person name="Mahadevan R."/>
            <person name="Abou-Zaid M."/>
            <person name="de Vries R.P."/>
            <person name="Igarashi K."/>
            <person name="Yadav J.S."/>
            <person name="Grigoriev I.V."/>
            <person name="Master E.R."/>
        </authorList>
    </citation>
    <scope>NUCLEOTIDE SEQUENCE [LARGE SCALE GENOMIC DNA]</scope>
    <source>
        <strain evidence="2 3">HHB-10118-sp</strain>
    </source>
</reference>
<proteinExistence type="predicted"/>
<dbReference type="InParanoid" id="K5WG34"/>
<gene>
    <name evidence="2" type="ORF">PHACADRAFT_265773</name>
</gene>
<evidence type="ECO:0000313" key="2">
    <source>
        <dbReference type="EMBL" id="EKM49162.1"/>
    </source>
</evidence>
<sequence length="135" mass="14945">MAQNTSSTTPAALPQLRSSVSQALWGHLRQMNVPLALKGKTELSSAPTPVTPVDKAGTSMRMLLHDTQATLEKFSGHIERLTSKVDDAKREVTTAHKAFQYGHEKMLEESIALREWKCAYTRLVCVARAAYTPSY</sequence>
<dbReference type="OrthoDB" id="3270311at2759"/>
<dbReference type="AlphaFoldDB" id="K5WG34"/>
<dbReference type="RefSeq" id="XP_007402286.1">
    <property type="nucleotide sequence ID" value="XM_007402224.1"/>
</dbReference>
<dbReference type="HOGENOM" id="CLU_2016108_0_0_1"/>
<name>K5WG34_PHACS</name>
<protein>
    <submittedName>
        <fullName evidence="2">Uncharacterized protein</fullName>
    </submittedName>
</protein>
<feature type="coiled-coil region" evidence="1">
    <location>
        <begin position="71"/>
        <end position="98"/>
    </location>
</feature>
<organism evidence="2 3">
    <name type="scientific">Phanerochaete carnosa (strain HHB-10118-sp)</name>
    <name type="common">White-rot fungus</name>
    <name type="synonym">Peniophora carnosa</name>
    <dbReference type="NCBI Taxonomy" id="650164"/>
    <lineage>
        <taxon>Eukaryota</taxon>
        <taxon>Fungi</taxon>
        <taxon>Dikarya</taxon>
        <taxon>Basidiomycota</taxon>
        <taxon>Agaricomycotina</taxon>
        <taxon>Agaricomycetes</taxon>
        <taxon>Polyporales</taxon>
        <taxon>Phanerochaetaceae</taxon>
        <taxon>Phanerochaete</taxon>
    </lineage>
</organism>
<evidence type="ECO:0000256" key="1">
    <source>
        <dbReference type="SAM" id="Coils"/>
    </source>
</evidence>
<dbReference type="EMBL" id="JH930527">
    <property type="protein sequence ID" value="EKM49162.1"/>
    <property type="molecule type" value="Genomic_DNA"/>
</dbReference>
<dbReference type="KEGG" id="pco:PHACADRAFT_265773"/>
<keyword evidence="3" id="KW-1185">Reference proteome</keyword>
<evidence type="ECO:0000313" key="3">
    <source>
        <dbReference type="Proteomes" id="UP000008370"/>
    </source>
</evidence>
<keyword evidence="1" id="KW-0175">Coiled coil</keyword>